<dbReference type="Proteomes" id="UP000195807">
    <property type="component" value="Chromosome"/>
</dbReference>
<gene>
    <name evidence="2" type="ORF">A9D14_01845</name>
</gene>
<feature type="domain" description="HPr kinase/phosphorylase C-terminal" evidence="1">
    <location>
        <begin position="13"/>
        <end position="87"/>
    </location>
</feature>
<evidence type="ECO:0000313" key="2">
    <source>
        <dbReference type="EMBL" id="ARU15147.1"/>
    </source>
</evidence>
<evidence type="ECO:0000313" key="3">
    <source>
        <dbReference type="Proteomes" id="UP000195807"/>
    </source>
</evidence>
<dbReference type="OrthoDB" id="8326226at2"/>
<dbReference type="InterPro" id="IPR027417">
    <property type="entry name" value="P-loop_NTPase"/>
</dbReference>
<dbReference type="AlphaFoldDB" id="A0A1Z1F8X5"/>
<keyword evidence="3" id="KW-1185">Reference proteome</keyword>
<proteinExistence type="predicted"/>
<dbReference type="GO" id="GO:0006109">
    <property type="term" value="P:regulation of carbohydrate metabolic process"/>
    <property type="evidence" value="ECO:0007669"/>
    <property type="project" value="InterPro"/>
</dbReference>
<dbReference type="GO" id="GO:0000155">
    <property type="term" value="F:phosphorelay sensor kinase activity"/>
    <property type="evidence" value="ECO:0007669"/>
    <property type="project" value="InterPro"/>
</dbReference>
<dbReference type="Gene3D" id="3.40.50.300">
    <property type="entry name" value="P-loop containing nucleotide triphosphate hydrolases"/>
    <property type="match status" value="1"/>
</dbReference>
<sequence>MTLVPVPDHAAAYQASVVALDGRALLIEGEPASGKTSLALALIDRGGVLVGDDGVMLADVGGVLWAFPHPNTRGMVEIRNVGIVTMQAVPAPVALAVTLTHGAPRHVEEAGSKNICGLPVPSLALWPDTPVLGLRAEWAMKVHGLPILPAVRDSHPR</sequence>
<dbReference type="STRING" id="450378.GCA_001661675_00367"/>
<dbReference type="Pfam" id="PF07475">
    <property type="entry name" value="Hpr_kinase_C"/>
    <property type="match status" value="1"/>
</dbReference>
<organism evidence="2 3">
    <name type="scientific">Croceicoccus marinus</name>
    <dbReference type="NCBI Taxonomy" id="450378"/>
    <lineage>
        <taxon>Bacteria</taxon>
        <taxon>Pseudomonadati</taxon>
        <taxon>Pseudomonadota</taxon>
        <taxon>Alphaproteobacteria</taxon>
        <taxon>Sphingomonadales</taxon>
        <taxon>Erythrobacteraceae</taxon>
        <taxon>Croceicoccus</taxon>
    </lineage>
</organism>
<protein>
    <recommendedName>
        <fullName evidence="1">HPr kinase/phosphorylase C-terminal domain-containing protein</fullName>
    </recommendedName>
</protein>
<dbReference type="GO" id="GO:0005524">
    <property type="term" value="F:ATP binding"/>
    <property type="evidence" value="ECO:0007669"/>
    <property type="project" value="InterPro"/>
</dbReference>
<name>A0A1Z1F8X5_9SPHN</name>
<dbReference type="EMBL" id="CP019602">
    <property type="protein sequence ID" value="ARU15147.1"/>
    <property type="molecule type" value="Genomic_DNA"/>
</dbReference>
<reference evidence="2 3" key="1">
    <citation type="submission" date="2017-01" db="EMBL/GenBank/DDBJ databases">
        <title>Complete genome sequence of esterase-producing bacterium Croceicoccus marinus E4A9.</title>
        <authorList>
            <person name="Wu Y.-H."/>
            <person name="Cheng H."/>
            <person name="Xu L."/>
            <person name="Huo Y.-Y."/>
            <person name="Wang C.-S."/>
            <person name="Xu X.-W."/>
        </authorList>
    </citation>
    <scope>NUCLEOTIDE SEQUENCE [LARGE SCALE GENOMIC DNA]</scope>
    <source>
        <strain evidence="2 3">E4A9</strain>
    </source>
</reference>
<dbReference type="SUPFAM" id="SSF53795">
    <property type="entry name" value="PEP carboxykinase-like"/>
    <property type="match status" value="1"/>
</dbReference>
<evidence type="ECO:0000259" key="1">
    <source>
        <dbReference type="Pfam" id="PF07475"/>
    </source>
</evidence>
<dbReference type="RefSeq" id="WP_066842456.1">
    <property type="nucleotide sequence ID" value="NZ_CP019602.1"/>
</dbReference>
<dbReference type="InterPro" id="IPR011104">
    <property type="entry name" value="Hpr_kin/Pase_C"/>
</dbReference>
<dbReference type="KEGG" id="cman:A9D14_01845"/>
<accession>A0A1Z1F8X5</accession>